<accession>A0A975GGL5</accession>
<dbReference type="AlphaFoldDB" id="A0A975GGL5"/>
<evidence type="ECO:0000313" key="1">
    <source>
        <dbReference type="EMBL" id="QTA80399.1"/>
    </source>
</evidence>
<proteinExistence type="predicted"/>
<reference evidence="1" key="1">
    <citation type="journal article" date="2021" name="Microb. Physiol.">
        <title>Proteogenomic Insights into the Physiology of Marine, Sulfate-Reducing, Filamentous Desulfonema limicola and Desulfonema magnum.</title>
        <authorList>
            <person name="Schnaars V."/>
            <person name="Wohlbrand L."/>
            <person name="Scheve S."/>
            <person name="Hinrichs C."/>
            <person name="Reinhardt R."/>
            <person name="Rabus R."/>
        </authorList>
    </citation>
    <scope>NUCLEOTIDE SEQUENCE</scope>
    <source>
        <strain evidence="1">5ac10</strain>
    </source>
</reference>
<dbReference type="Gene3D" id="2.60.120.380">
    <property type="match status" value="1"/>
</dbReference>
<keyword evidence="2" id="KW-1185">Reference proteome</keyword>
<dbReference type="GO" id="GO:0016755">
    <property type="term" value="F:aminoacyltransferase activity"/>
    <property type="evidence" value="ECO:0007669"/>
    <property type="project" value="InterPro"/>
</dbReference>
<dbReference type="Pfam" id="PF16683">
    <property type="entry name" value="TGase_elicitor"/>
    <property type="match status" value="1"/>
</dbReference>
<dbReference type="Proteomes" id="UP000663720">
    <property type="component" value="Chromosome"/>
</dbReference>
<gene>
    <name evidence="1" type="ORF">dnl_27020</name>
</gene>
<sequence length="807" mass="90257">MRKKLFTILITMCCVLSLLTVEKSRGEIFEADFIPWSGYWWPSFTGGLVNGSDYQGSPSPLEKYDYAVHGIYKGPATGYGIHAYYKQDALSWEGMCFSWAAASILEKEPVYRGYYNGILFNVGDKKGLLTATYEGLLYNRYNIDTPLDFHNILEDFVAGRKIPIIMDLHTNNEVWNFPIFKYETDYIEDGNIRHYTTKIFYASDDVSPDYIGTAFSTAIYYYYFVINENGDIIESQWENISEYDHPLNASEPLGMLPKNPGLDYETLKKIVNTIDDPYENNNTREKAIKLNSGHYSLISIDSDYFQFDLKQGDILNIRALSEKKEELYFRTYTPQGILIKETFGGGEHFIHAEDAGMYILEVIPTQDSGDILYELFVQQTLLHQGIFLHHPGGSWADEIMLTSSDKNTGRVIFSLMDKEGVIHGGYETKISSYLEGLAYEDFNLLFSEGGYIRLDSDMPLKGSQTLTYGDYLMMGLNYISYDKAASEIYFPHIAVTGGWETYLSIVNIGSESEKIKQISYGQEGQILNSDTIDLAPGQMLETEARYNNLLMSGAASMSIAAESENKCLIGSIRFHNPSYASRGRAIIPLTSETGPELVIPHIASDSYWWTGIAVMNTGTKETLADFYAYDAAGNQIGEVQHMIKPKQNLVNFANDIFFDMIGSPASIRIISPNSQPLCGFLLYGSKGNQYQLAGVPIHPASVVSELCLSQIASDSVWWTGIGIVNTGNIPSDMLFSLFNKDGDLLSTQKHMLNPNQQFAVTIKDLFGADVSASGTHLKIKSALDQPVNGIYVIGSNDNLQLMGDVIQ</sequence>
<protein>
    <submittedName>
        <fullName evidence="1">Transglutaminase elicitor domain-containing protein</fullName>
    </submittedName>
</protein>
<dbReference type="EMBL" id="CP061799">
    <property type="protein sequence ID" value="QTA80399.1"/>
    <property type="molecule type" value="Genomic_DNA"/>
</dbReference>
<dbReference type="InterPro" id="IPR032048">
    <property type="entry name" value="TGase_elicitor"/>
</dbReference>
<name>A0A975GGL5_9BACT</name>
<evidence type="ECO:0000313" key="2">
    <source>
        <dbReference type="Proteomes" id="UP000663720"/>
    </source>
</evidence>
<dbReference type="KEGG" id="dli:dnl_27020"/>
<dbReference type="RefSeq" id="WP_207692049.1">
    <property type="nucleotide sequence ID" value="NZ_CP061799.1"/>
</dbReference>
<organism evidence="1 2">
    <name type="scientific">Desulfonema limicola</name>
    <dbReference type="NCBI Taxonomy" id="45656"/>
    <lineage>
        <taxon>Bacteria</taxon>
        <taxon>Pseudomonadati</taxon>
        <taxon>Thermodesulfobacteriota</taxon>
        <taxon>Desulfobacteria</taxon>
        <taxon>Desulfobacterales</taxon>
        <taxon>Desulfococcaceae</taxon>
        <taxon>Desulfonema</taxon>
    </lineage>
</organism>